<dbReference type="RefSeq" id="WP_135796668.1">
    <property type="nucleotide sequence ID" value="NZ_CP032096.1"/>
</dbReference>
<dbReference type="SUPFAM" id="SSF56112">
    <property type="entry name" value="Protein kinase-like (PK-like)"/>
    <property type="match status" value="1"/>
</dbReference>
<keyword evidence="2 3" id="KW-0418">Kinase</keyword>
<sequence>MNWNALADSISKLTGTPFQIESAAPVGGGDIHKAYRLHSAEGNFFLKSNQSSQAALFETEANSLKALSSTLSITVPKVIATGVENDQAWLLLEYLELTPQGDDFQRGKDLALLHHQINETKQFGWFEDNFIGKTRQPNSWTSNWVQFYGQNRLLPQLKLALSNGASPVLMDKGIQLIDKLPEFFQTYQPEPSPLHGDLWGGNSSFTHAGEAVFYDPASYYGDRETDLAMTELFGGFRPDFYQGYDSVFPIDSGYAQRKNLYNLYHVLNHFNLFGGHYANQSERMIQTLLDSV</sequence>
<evidence type="ECO:0000256" key="1">
    <source>
        <dbReference type="ARBA" id="ARBA00009460"/>
    </source>
</evidence>
<dbReference type="EMBL" id="CP032096">
    <property type="protein sequence ID" value="QBZ84104.1"/>
    <property type="molecule type" value="Genomic_DNA"/>
</dbReference>
<comment type="similarity">
    <text evidence="1 2">Belongs to the fructosamine kinase family.</text>
</comment>
<dbReference type="OrthoDB" id="5291879at2"/>
<dbReference type="InterPro" id="IPR016477">
    <property type="entry name" value="Fructo-/Ketosamine-3-kinase"/>
</dbReference>
<dbReference type="PANTHER" id="PTHR12149:SF8">
    <property type="entry name" value="PROTEIN-RIBULOSAMINE 3-KINASE"/>
    <property type="match status" value="1"/>
</dbReference>
<dbReference type="PIRSF" id="PIRSF006221">
    <property type="entry name" value="Ketosamine-3-kinase"/>
    <property type="match status" value="1"/>
</dbReference>
<dbReference type="PANTHER" id="PTHR12149">
    <property type="entry name" value="FRUCTOSAMINE 3 KINASE-RELATED PROTEIN"/>
    <property type="match status" value="1"/>
</dbReference>
<proteinExistence type="inferred from homology"/>
<dbReference type="InterPro" id="IPR011009">
    <property type="entry name" value="Kinase-like_dom_sf"/>
</dbReference>
<keyword evidence="2" id="KW-0808">Transferase</keyword>
<dbReference type="Proteomes" id="UP000296201">
    <property type="component" value="Chromosome"/>
</dbReference>
<dbReference type="Gene3D" id="3.90.1200.10">
    <property type="match status" value="1"/>
</dbReference>
<evidence type="ECO:0000313" key="4">
    <source>
        <dbReference type="Proteomes" id="UP000296201"/>
    </source>
</evidence>
<dbReference type="Gene3D" id="3.30.200.20">
    <property type="entry name" value="Phosphorylase Kinase, domain 1"/>
    <property type="match status" value="1"/>
</dbReference>
<protein>
    <submittedName>
        <fullName evidence="3">Fructosamine kinase family protein</fullName>
    </submittedName>
</protein>
<organism evidence="3 4">
    <name type="scientific">Hydrogenovibrio crunogenus</name>
    <dbReference type="NCBI Taxonomy" id="39765"/>
    <lineage>
        <taxon>Bacteria</taxon>
        <taxon>Pseudomonadati</taxon>
        <taxon>Pseudomonadota</taxon>
        <taxon>Gammaproteobacteria</taxon>
        <taxon>Thiotrichales</taxon>
        <taxon>Piscirickettsiaceae</taxon>
        <taxon>Hydrogenovibrio</taxon>
    </lineage>
</organism>
<reference evidence="3 4" key="1">
    <citation type="submission" date="2018-08" db="EMBL/GenBank/DDBJ databases">
        <title>Horizontal acquisition of hydrogen conversion ability and other habitat adaptations in Hydrogenovibrio crunogenus strains.</title>
        <authorList>
            <person name="Gonnella G."/>
            <person name="Adam N."/>
            <person name="Perner M."/>
        </authorList>
    </citation>
    <scope>NUCLEOTIDE SEQUENCE [LARGE SCALE GENOMIC DNA]</scope>
    <source>
        <strain evidence="3 4">SP-41</strain>
    </source>
</reference>
<keyword evidence="4" id="KW-1185">Reference proteome</keyword>
<dbReference type="Pfam" id="PF03881">
    <property type="entry name" value="Fructosamin_kin"/>
    <property type="match status" value="1"/>
</dbReference>
<accession>A0A4V1C943</accession>
<dbReference type="GO" id="GO:0016301">
    <property type="term" value="F:kinase activity"/>
    <property type="evidence" value="ECO:0007669"/>
    <property type="project" value="UniProtKB-UniRule"/>
</dbReference>
<evidence type="ECO:0000256" key="2">
    <source>
        <dbReference type="PIRNR" id="PIRNR006221"/>
    </source>
</evidence>
<gene>
    <name evidence="3" type="ORF">GHNINEIG_02179</name>
</gene>
<name>A0A4V1C943_9GAMM</name>
<evidence type="ECO:0000313" key="3">
    <source>
        <dbReference type="EMBL" id="QBZ84104.1"/>
    </source>
</evidence>
<dbReference type="AlphaFoldDB" id="A0A4V1C943"/>